<dbReference type="InterPro" id="IPR000215">
    <property type="entry name" value="Serpin_fam"/>
</dbReference>
<dbReference type="PANTHER" id="PTHR11461:SF211">
    <property type="entry name" value="GH10112P-RELATED"/>
    <property type="match status" value="1"/>
</dbReference>
<dbReference type="AlphaFoldDB" id="A0A3P7WL34"/>
<evidence type="ECO:0000256" key="1">
    <source>
        <dbReference type="ARBA" id="ARBA00009500"/>
    </source>
</evidence>
<sequence>MMKEIGRNGGTEIISPASVSTAIFMIYLGAEGKTKQELSKVKYLINFNLSETIRNLLKNLDDKKSNNYILNIANRLYVRQEFSIKPSFLYLLQFYFSERLYKFNDEQIGQLTQNLI</sequence>
<dbReference type="PANTHER" id="PTHR11461">
    <property type="entry name" value="SERINE PROTEASE INHIBITOR, SERPIN"/>
    <property type="match status" value="1"/>
</dbReference>
<proteinExistence type="inferred from homology"/>
<accession>A0A3P7WL34</accession>
<evidence type="ECO:0000313" key="3">
    <source>
        <dbReference type="EMBL" id="VDO18082.1"/>
    </source>
</evidence>
<reference evidence="3 4" key="1">
    <citation type="submission" date="2018-11" db="EMBL/GenBank/DDBJ databases">
        <authorList>
            <consortium name="Pathogen Informatics"/>
        </authorList>
    </citation>
    <scope>NUCLEOTIDE SEQUENCE [LARGE SCALE GENOMIC DNA]</scope>
</reference>
<dbReference type="EMBL" id="UZAG01005837">
    <property type="protein sequence ID" value="VDO18082.1"/>
    <property type="molecule type" value="Genomic_DNA"/>
</dbReference>
<name>A0A3P7WL34_9BILA</name>
<keyword evidence="4" id="KW-1185">Reference proteome</keyword>
<dbReference type="SUPFAM" id="SSF56574">
    <property type="entry name" value="Serpins"/>
    <property type="match status" value="1"/>
</dbReference>
<evidence type="ECO:0000313" key="4">
    <source>
        <dbReference type="Proteomes" id="UP000280834"/>
    </source>
</evidence>
<evidence type="ECO:0000259" key="2">
    <source>
        <dbReference type="Pfam" id="PF00079"/>
    </source>
</evidence>
<dbReference type="InterPro" id="IPR023796">
    <property type="entry name" value="Serpin_dom"/>
</dbReference>
<dbReference type="Proteomes" id="UP000280834">
    <property type="component" value="Unassembled WGS sequence"/>
</dbReference>
<feature type="domain" description="Serpin" evidence="2">
    <location>
        <begin position="10"/>
        <end position="108"/>
    </location>
</feature>
<comment type="similarity">
    <text evidence="1">Belongs to the serpin family.</text>
</comment>
<dbReference type="Pfam" id="PF00079">
    <property type="entry name" value="Serpin"/>
    <property type="match status" value="1"/>
</dbReference>
<dbReference type="GO" id="GO:0005615">
    <property type="term" value="C:extracellular space"/>
    <property type="evidence" value="ECO:0007669"/>
    <property type="project" value="InterPro"/>
</dbReference>
<dbReference type="InterPro" id="IPR036186">
    <property type="entry name" value="Serpin_sf"/>
</dbReference>
<dbReference type="Gene3D" id="3.30.497.10">
    <property type="entry name" value="Antithrombin, subunit I, domain 2"/>
    <property type="match status" value="1"/>
</dbReference>
<dbReference type="GO" id="GO:0004867">
    <property type="term" value="F:serine-type endopeptidase inhibitor activity"/>
    <property type="evidence" value="ECO:0007669"/>
    <property type="project" value="InterPro"/>
</dbReference>
<protein>
    <recommendedName>
        <fullName evidence="2">Serpin domain-containing protein</fullName>
    </recommendedName>
</protein>
<organism evidence="3 4">
    <name type="scientific">Brugia timori</name>
    <dbReference type="NCBI Taxonomy" id="42155"/>
    <lineage>
        <taxon>Eukaryota</taxon>
        <taxon>Metazoa</taxon>
        <taxon>Ecdysozoa</taxon>
        <taxon>Nematoda</taxon>
        <taxon>Chromadorea</taxon>
        <taxon>Rhabditida</taxon>
        <taxon>Spirurina</taxon>
        <taxon>Spiruromorpha</taxon>
        <taxon>Filarioidea</taxon>
        <taxon>Onchocercidae</taxon>
        <taxon>Brugia</taxon>
    </lineage>
</organism>
<gene>
    <name evidence="3" type="ORF">BTMF_LOCUS5436</name>
</gene>
<dbReference type="InterPro" id="IPR042178">
    <property type="entry name" value="Serpin_sf_1"/>
</dbReference>